<sequence length="42" mass="4612">MSIDGGKVRLRTPKGKALIWRDYKGVSFPKLGVAAFFQDNSG</sequence>
<evidence type="ECO:0000313" key="2">
    <source>
        <dbReference type="Proteomes" id="UP000030321"/>
    </source>
</evidence>
<comment type="caution">
    <text evidence="1">The sequence shown here is derived from an EMBL/GenBank/DDBJ whole genome shotgun (WGS) entry which is preliminary data.</text>
</comment>
<reference evidence="2" key="1">
    <citation type="journal article" date="2015" name="Genome">
        <title>Whole Genome Sequence of the Non-Microcystin-Producing Microcystis aeruginosa Strain NIES-44.</title>
        <authorList>
            <person name="Okano K."/>
            <person name="Miyata N."/>
            <person name="Ozaki Y."/>
        </authorList>
    </citation>
    <scope>NUCLEOTIDE SEQUENCE [LARGE SCALE GENOMIC DNA]</scope>
    <source>
        <strain evidence="2">NIES-44</strain>
    </source>
</reference>
<dbReference type="EMBL" id="BBPA01000031">
    <property type="protein sequence ID" value="GAL92975.1"/>
    <property type="molecule type" value="Genomic_DNA"/>
</dbReference>
<dbReference type="Proteomes" id="UP000030321">
    <property type="component" value="Unassembled WGS sequence"/>
</dbReference>
<dbReference type="AlphaFoldDB" id="A0A0A1VTF2"/>
<organism evidence="1 2">
    <name type="scientific">Microcystis aeruginosa NIES-44</name>
    <dbReference type="NCBI Taxonomy" id="449439"/>
    <lineage>
        <taxon>Bacteria</taxon>
        <taxon>Bacillati</taxon>
        <taxon>Cyanobacteriota</taxon>
        <taxon>Cyanophyceae</taxon>
        <taxon>Oscillatoriophycideae</taxon>
        <taxon>Chroococcales</taxon>
        <taxon>Microcystaceae</taxon>
        <taxon>Microcystis</taxon>
    </lineage>
</organism>
<name>A0A0A1VTF2_MICAE</name>
<proteinExistence type="predicted"/>
<evidence type="ECO:0000313" key="1">
    <source>
        <dbReference type="EMBL" id="GAL92975.1"/>
    </source>
</evidence>
<accession>A0A0A1VTF2</accession>
<protein>
    <submittedName>
        <fullName evidence="1">Uncharacterized protein</fullName>
    </submittedName>
</protein>
<gene>
    <name evidence="1" type="ORF">N44_01662</name>
</gene>